<dbReference type="AlphaFoldDB" id="A0A0F8U6M1"/>
<dbReference type="InterPro" id="IPR011009">
    <property type="entry name" value="Kinase-like_dom_sf"/>
</dbReference>
<evidence type="ECO:0000313" key="1">
    <source>
        <dbReference type="EMBL" id="KKK15399.1"/>
    </source>
</evidence>
<protein>
    <recommendedName>
        <fullName evidence="3">Aminoglycoside phosphotransferase domain-containing protein</fullName>
    </recommendedName>
</protein>
<dbReference type="OrthoDB" id="3645574at2759"/>
<dbReference type="Proteomes" id="UP000034947">
    <property type="component" value="Unassembled WGS sequence"/>
</dbReference>
<reference evidence="1 2" key="1">
    <citation type="submission" date="2015-02" db="EMBL/GenBank/DDBJ databases">
        <title>Draft Genome Sequences of Two Closely-Related Aflatoxigenic Aspergillus Species Obtained from the Cote d'Ivoire.</title>
        <authorList>
            <person name="Moore G.G."/>
            <person name="Beltz S.B."/>
            <person name="Mack B.M."/>
        </authorList>
    </citation>
    <scope>NUCLEOTIDE SEQUENCE [LARGE SCALE GENOMIC DNA]</scope>
    <source>
        <strain evidence="1 2">SRRC1432</strain>
    </source>
</reference>
<comment type="caution">
    <text evidence="1">The sequence shown here is derived from an EMBL/GenBank/DDBJ whole genome shotgun (WGS) entry which is preliminary data.</text>
</comment>
<sequence>MTTTLPLLRGNNISLEDALTDDDNILHRLDYPQKKEELWSYFLSHKSDIEELVSFHLHAKHCRVSDEADWLFGSYNVCIPVYIDLLSEERVLVRIPLPFKVGEANNPGNVDEKLRCEVATYIWIHENCPAVPIPSLYGFAFPDGQTFAKPSSVSFISRLQWHITRTIRSWLGFPMRCPFVSLRRSNPLTTNGYMIISFIKNGQMLSNSWATHLLEDKTRRQTLFRDLANIMVSLNRTQFPQIGSLTLNNNGEVSLTNRPLTLRLQTFENEGIPTIPRDSTYRAVEPYILDLLQCHDNRIYYQPNAIHDLNDGQEQFAALTIMRGLLCQFISRQYRNGPFVFTLTDLHPSNIFVDNNWHITSLIDLEWACSLPVELQTPPYWLSGRPIDDIEHGEHLQIFEKIINELIDIFEAQEQKIQGSKAFQAHIMRTCWNRGSFWYFQAVHSPKGLLRVFNEHIQRRFCEEHCSQRVFDQTVSPYWCVGAEDFIQKKVEEEAEYKDRLGKRFGDFGQRF</sequence>
<dbReference type="PANTHER" id="PTHR21310">
    <property type="entry name" value="AMINOGLYCOSIDE PHOSPHOTRANSFERASE-RELATED-RELATED"/>
    <property type="match status" value="1"/>
</dbReference>
<name>A0A0F8U6M1_9EURO</name>
<keyword evidence="2" id="KW-1185">Reference proteome</keyword>
<dbReference type="InterPro" id="IPR051678">
    <property type="entry name" value="AGP_Transferase"/>
</dbReference>
<evidence type="ECO:0000313" key="2">
    <source>
        <dbReference type="Proteomes" id="UP000034947"/>
    </source>
</evidence>
<proteinExistence type="predicted"/>
<dbReference type="EMBL" id="JYKN01002709">
    <property type="protein sequence ID" value="KKK15399.1"/>
    <property type="molecule type" value="Genomic_DNA"/>
</dbReference>
<dbReference type="PANTHER" id="PTHR21310:SF37">
    <property type="entry name" value="AMINOGLYCOSIDE PHOSPHOTRANSFERASE DOMAIN-CONTAINING PROTEIN"/>
    <property type="match status" value="1"/>
</dbReference>
<evidence type="ECO:0008006" key="3">
    <source>
        <dbReference type="Google" id="ProtNLM"/>
    </source>
</evidence>
<gene>
    <name evidence="1" type="ORF">AOCH_007630</name>
</gene>
<dbReference type="SUPFAM" id="SSF56112">
    <property type="entry name" value="Protein kinase-like (PK-like)"/>
    <property type="match status" value="1"/>
</dbReference>
<accession>A0A0F8U6M1</accession>
<organism evidence="1 2">
    <name type="scientific">Aspergillus ochraceoroseus</name>
    <dbReference type="NCBI Taxonomy" id="138278"/>
    <lineage>
        <taxon>Eukaryota</taxon>
        <taxon>Fungi</taxon>
        <taxon>Dikarya</taxon>
        <taxon>Ascomycota</taxon>
        <taxon>Pezizomycotina</taxon>
        <taxon>Eurotiomycetes</taxon>
        <taxon>Eurotiomycetidae</taxon>
        <taxon>Eurotiales</taxon>
        <taxon>Aspergillaceae</taxon>
        <taxon>Aspergillus</taxon>
        <taxon>Aspergillus subgen. Nidulantes</taxon>
    </lineage>
</organism>
<dbReference type="VEuPathDB" id="FungiDB:P175DRAFT_0477291"/>